<keyword evidence="1" id="KW-1133">Transmembrane helix</keyword>
<accession>A0A4R5VWP0</accession>
<evidence type="ECO:0000256" key="1">
    <source>
        <dbReference type="SAM" id="Phobius"/>
    </source>
</evidence>
<gene>
    <name evidence="2" type="ORF">E2I14_15085</name>
</gene>
<dbReference type="Gene3D" id="3.30.700.10">
    <property type="entry name" value="Glycoprotein, Type 4 Pilin"/>
    <property type="match status" value="1"/>
</dbReference>
<keyword evidence="1" id="KW-0472">Membrane</keyword>
<evidence type="ECO:0000313" key="3">
    <source>
        <dbReference type="Proteomes" id="UP000294829"/>
    </source>
</evidence>
<dbReference type="InterPro" id="IPR012902">
    <property type="entry name" value="N_methyl_site"/>
</dbReference>
<dbReference type="SUPFAM" id="SSF54523">
    <property type="entry name" value="Pili subunits"/>
    <property type="match status" value="1"/>
</dbReference>
<keyword evidence="1" id="KW-0812">Transmembrane</keyword>
<dbReference type="AlphaFoldDB" id="A0A4R5VWP0"/>
<reference evidence="2 3" key="1">
    <citation type="submission" date="2019-03" db="EMBL/GenBank/DDBJ databases">
        <title>Sapientia aquatica gen. nov., sp. nov., isolated from a crater lake.</title>
        <authorList>
            <person name="Felfoldi T."/>
            <person name="Szabo A."/>
            <person name="Toth E."/>
            <person name="Schumann P."/>
            <person name="Keki Z."/>
            <person name="Marialigeti K."/>
            <person name="Mathe I."/>
        </authorList>
    </citation>
    <scope>NUCLEOTIDE SEQUENCE [LARGE SCALE GENOMIC DNA]</scope>
    <source>
        <strain evidence="2 3">SA-152</strain>
    </source>
</reference>
<sequence>MKKINKLTPQSAITLIELVIALALLSLVATLAFPMYHDAILKVRRTEAKTALYNVMQQQERFYTQKNSYAEFNSVNDQASFKKWSGESKSTSHYELSAQACHGKTLKECVQLTATPIDFNDPICGDLVLDSANNKSYSKGTSPNSACW</sequence>
<proteinExistence type="predicted"/>
<evidence type="ECO:0000313" key="2">
    <source>
        <dbReference type="EMBL" id="TDK63606.1"/>
    </source>
</evidence>
<dbReference type="RefSeq" id="WP_133330161.1">
    <property type="nucleotide sequence ID" value="NZ_SMYL01000009.1"/>
</dbReference>
<comment type="caution">
    <text evidence="2">The sequence shown here is derived from an EMBL/GenBank/DDBJ whole genome shotgun (WGS) entry which is preliminary data.</text>
</comment>
<organism evidence="2 3">
    <name type="scientific">Sapientia aquatica</name>
    <dbReference type="NCBI Taxonomy" id="1549640"/>
    <lineage>
        <taxon>Bacteria</taxon>
        <taxon>Pseudomonadati</taxon>
        <taxon>Pseudomonadota</taxon>
        <taxon>Betaproteobacteria</taxon>
        <taxon>Burkholderiales</taxon>
        <taxon>Oxalobacteraceae</taxon>
        <taxon>Sapientia</taxon>
    </lineage>
</organism>
<feature type="transmembrane region" description="Helical" evidence="1">
    <location>
        <begin position="12"/>
        <end position="36"/>
    </location>
</feature>
<dbReference type="NCBIfam" id="TIGR02532">
    <property type="entry name" value="IV_pilin_GFxxxE"/>
    <property type="match status" value="1"/>
</dbReference>
<dbReference type="InterPro" id="IPR045584">
    <property type="entry name" value="Pilin-like"/>
</dbReference>
<name>A0A4R5VWP0_9BURK</name>
<dbReference type="OrthoDB" id="8592370at2"/>
<dbReference type="GO" id="GO:0043683">
    <property type="term" value="P:type IV pilus assembly"/>
    <property type="evidence" value="ECO:0007669"/>
    <property type="project" value="InterPro"/>
</dbReference>
<dbReference type="EMBL" id="SMYL01000009">
    <property type="protein sequence ID" value="TDK63606.1"/>
    <property type="molecule type" value="Genomic_DNA"/>
</dbReference>
<keyword evidence="3" id="KW-1185">Reference proteome</keyword>
<protein>
    <submittedName>
        <fullName evidence="2">Type IV pilin protein</fullName>
    </submittedName>
</protein>
<dbReference type="Proteomes" id="UP000294829">
    <property type="component" value="Unassembled WGS sequence"/>
</dbReference>
<dbReference type="Pfam" id="PF16732">
    <property type="entry name" value="ComP_DUS"/>
    <property type="match status" value="1"/>
</dbReference>
<dbReference type="Pfam" id="PF07963">
    <property type="entry name" value="N_methyl"/>
    <property type="match status" value="1"/>
</dbReference>
<dbReference type="InterPro" id="IPR031982">
    <property type="entry name" value="PilE-like"/>
</dbReference>